<evidence type="ECO:0000256" key="1">
    <source>
        <dbReference type="ARBA" id="ARBA00023015"/>
    </source>
</evidence>
<dbReference type="PANTHER" id="PTHR30514:SF18">
    <property type="entry name" value="RPIR-FAMILY TRANSCRIPTIONAL REGULATOR"/>
    <property type="match status" value="1"/>
</dbReference>
<evidence type="ECO:0000256" key="3">
    <source>
        <dbReference type="ARBA" id="ARBA00023152"/>
    </source>
</evidence>
<feature type="domain" description="SIS" evidence="7">
    <location>
        <begin position="172"/>
        <end position="310"/>
    </location>
</feature>
<dbReference type="Pfam" id="PF01418">
    <property type="entry name" value="HTH_6"/>
    <property type="match status" value="1"/>
</dbReference>
<feature type="domain" description="HTH rpiR-type" evidence="6">
    <location>
        <begin position="40"/>
        <end position="116"/>
    </location>
</feature>
<accession>A0A7C9PJG9</accession>
<dbReference type="PANTHER" id="PTHR30514">
    <property type="entry name" value="GLUCOKINASE"/>
    <property type="match status" value="1"/>
</dbReference>
<dbReference type="Proteomes" id="UP000484255">
    <property type="component" value="Unassembled WGS sequence"/>
</dbReference>
<evidence type="ECO:0000313" key="8">
    <source>
        <dbReference type="EMBL" id="NDY93515.1"/>
    </source>
</evidence>
<evidence type="ECO:0000313" key="9">
    <source>
        <dbReference type="Proteomes" id="UP000484255"/>
    </source>
</evidence>
<dbReference type="PROSITE" id="PS51464">
    <property type="entry name" value="SIS"/>
    <property type="match status" value="1"/>
</dbReference>
<dbReference type="Pfam" id="PF01380">
    <property type="entry name" value="SIS"/>
    <property type="match status" value="1"/>
</dbReference>
<dbReference type="Gene3D" id="1.10.10.10">
    <property type="entry name" value="Winged helix-like DNA-binding domain superfamily/Winged helix DNA-binding domain"/>
    <property type="match status" value="1"/>
</dbReference>
<dbReference type="PROSITE" id="PS51071">
    <property type="entry name" value="HTH_RPIR"/>
    <property type="match status" value="1"/>
</dbReference>
<keyword evidence="4" id="KW-0804">Transcription</keyword>
<name>A0A7C9PJG9_9BURK</name>
<dbReference type="GO" id="GO:0003677">
    <property type="term" value="F:DNA binding"/>
    <property type="evidence" value="ECO:0007669"/>
    <property type="project" value="UniProtKB-KW"/>
</dbReference>
<evidence type="ECO:0000256" key="4">
    <source>
        <dbReference type="ARBA" id="ARBA00023163"/>
    </source>
</evidence>
<dbReference type="InterPro" id="IPR046348">
    <property type="entry name" value="SIS_dom_sf"/>
</dbReference>
<comment type="caution">
    <text evidence="8">The sequence shown here is derived from an EMBL/GenBank/DDBJ whole genome shotgun (WGS) entry which is preliminary data.</text>
</comment>
<feature type="region of interest" description="Disordered" evidence="5">
    <location>
        <begin position="1"/>
        <end position="25"/>
    </location>
</feature>
<dbReference type="SUPFAM" id="SSF46689">
    <property type="entry name" value="Homeodomain-like"/>
    <property type="match status" value="1"/>
</dbReference>
<dbReference type="InterPro" id="IPR035472">
    <property type="entry name" value="RpiR-like_SIS"/>
</dbReference>
<dbReference type="InterPro" id="IPR001347">
    <property type="entry name" value="SIS_dom"/>
</dbReference>
<dbReference type="InterPro" id="IPR047640">
    <property type="entry name" value="RpiR-like"/>
</dbReference>
<dbReference type="InterPro" id="IPR000281">
    <property type="entry name" value="HTH_RpiR"/>
</dbReference>
<evidence type="ECO:0000256" key="5">
    <source>
        <dbReference type="SAM" id="MobiDB-lite"/>
    </source>
</evidence>
<keyword evidence="9" id="KW-1185">Reference proteome</keyword>
<keyword evidence="2" id="KW-0238">DNA-binding</keyword>
<keyword evidence="3" id="KW-0324">Glycolysis</keyword>
<evidence type="ECO:0000259" key="6">
    <source>
        <dbReference type="PROSITE" id="PS51071"/>
    </source>
</evidence>
<dbReference type="InterPro" id="IPR036388">
    <property type="entry name" value="WH-like_DNA-bd_sf"/>
</dbReference>
<dbReference type="Gene3D" id="3.40.50.10490">
    <property type="entry name" value="Glucose-6-phosphate isomerase like protein, domain 1"/>
    <property type="match status" value="1"/>
</dbReference>
<reference evidence="8 9" key="1">
    <citation type="submission" date="2020-02" db="EMBL/GenBank/DDBJ databases">
        <title>Ideonella bacterium strain TBM-1.</title>
        <authorList>
            <person name="Chen W.-M."/>
        </authorList>
    </citation>
    <scope>NUCLEOTIDE SEQUENCE [LARGE SCALE GENOMIC DNA]</scope>
    <source>
        <strain evidence="8 9">TBM-1</strain>
    </source>
</reference>
<dbReference type="CDD" id="cd05013">
    <property type="entry name" value="SIS_RpiR"/>
    <property type="match status" value="1"/>
</dbReference>
<gene>
    <name evidence="8" type="ORF">G3A44_20190</name>
</gene>
<dbReference type="SUPFAM" id="SSF53697">
    <property type="entry name" value="SIS domain"/>
    <property type="match status" value="1"/>
</dbReference>
<dbReference type="AlphaFoldDB" id="A0A7C9PJG9"/>
<sequence length="321" mass="35159">MQACAPLTRPTVPVRAQSRAAAGRPRLEDMSLGKDARDAMPLLQRIREELPRLSRQLKTIGHYVLQHADYLVLERIQDVAERCGTQPSAVVRFAKHFGFHGFQELKQAFGEDFQRHHLGQRTDYRERMRPLLQQQPSRVRQGTELAFEVIDGACAGVKLLQREIRAEDLEAAITCLGGAHCLWVVGARRAYPVAGFLAYGLQSLSKPVQWVDFGGGMHEGQLRGLRGGDALLAISFAPYAPETLHAARVARTLGVPVVALTDAADGPLAREATISLCVPEASTHGFRALTNAMTLAQALFVALAFQLETESRTLPRADAPG</sequence>
<dbReference type="GO" id="GO:0006096">
    <property type="term" value="P:glycolytic process"/>
    <property type="evidence" value="ECO:0007669"/>
    <property type="project" value="UniProtKB-KW"/>
</dbReference>
<protein>
    <submittedName>
        <fullName evidence="8">MurR/RpiR family transcriptional regulator</fullName>
    </submittedName>
</protein>
<proteinExistence type="predicted"/>
<evidence type="ECO:0000259" key="7">
    <source>
        <dbReference type="PROSITE" id="PS51464"/>
    </source>
</evidence>
<dbReference type="EMBL" id="JAAGOH010000038">
    <property type="protein sequence ID" value="NDY93515.1"/>
    <property type="molecule type" value="Genomic_DNA"/>
</dbReference>
<dbReference type="InterPro" id="IPR009057">
    <property type="entry name" value="Homeodomain-like_sf"/>
</dbReference>
<dbReference type="GO" id="GO:0097367">
    <property type="term" value="F:carbohydrate derivative binding"/>
    <property type="evidence" value="ECO:0007669"/>
    <property type="project" value="InterPro"/>
</dbReference>
<organism evidence="8 9">
    <name type="scientific">Ideonella livida</name>
    <dbReference type="NCBI Taxonomy" id="2707176"/>
    <lineage>
        <taxon>Bacteria</taxon>
        <taxon>Pseudomonadati</taxon>
        <taxon>Pseudomonadota</taxon>
        <taxon>Betaproteobacteria</taxon>
        <taxon>Burkholderiales</taxon>
        <taxon>Sphaerotilaceae</taxon>
        <taxon>Ideonella</taxon>
    </lineage>
</organism>
<keyword evidence="1" id="KW-0805">Transcription regulation</keyword>
<dbReference type="RefSeq" id="WP_163459552.1">
    <property type="nucleotide sequence ID" value="NZ_JAAGOH010000038.1"/>
</dbReference>
<dbReference type="GO" id="GO:0003700">
    <property type="term" value="F:DNA-binding transcription factor activity"/>
    <property type="evidence" value="ECO:0007669"/>
    <property type="project" value="InterPro"/>
</dbReference>
<evidence type="ECO:0000256" key="2">
    <source>
        <dbReference type="ARBA" id="ARBA00023125"/>
    </source>
</evidence>